<dbReference type="PANTHER" id="PTHR12726">
    <property type="entry name" value="CERAMIDE GLUCOSYLTRANSFERASE"/>
    <property type="match status" value="1"/>
</dbReference>
<keyword evidence="10 16" id="KW-1133">Transmembrane helix</keyword>
<feature type="compositionally biased region" description="Basic and acidic residues" evidence="15">
    <location>
        <begin position="303"/>
        <end position="323"/>
    </location>
</feature>
<evidence type="ECO:0000256" key="8">
    <source>
        <dbReference type="ARBA" id="ARBA00022679"/>
    </source>
</evidence>
<dbReference type="EC" id="2.4.1.80" evidence="5"/>
<feature type="region of interest" description="Disordered" evidence="15">
    <location>
        <begin position="303"/>
        <end position="325"/>
    </location>
</feature>
<dbReference type="GO" id="GO:0016020">
    <property type="term" value="C:membrane"/>
    <property type="evidence" value="ECO:0007669"/>
    <property type="project" value="UniProtKB-SubCell"/>
</dbReference>
<name>A0A0D2H3V9_9EURO</name>
<evidence type="ECO:0000256" key="15">
    <source>
        <dbReference type="SAM" id="MobiDB-lite"/>
    </source>
</evidence>
<feature type="compositionally biased region" description="Basic and acidic residues" evidence="15">
    <location>
        <begin position="575"/>
        <end position="600"/>
    </location>
</feature>
<keyword evidence="9 16" id="KW-0812">Transmembrane</keyword>
<dbReference type="STRING" id="1442368.A0A0D2H3V9"/>
<keyword evidence="11 16" id="KW-0472">Membrane</keyword>
<organism evidence="17 18">
    <name type="scientific">Fonsecaea pedrosoi CBS 271.37</name>
    <dbReference type="NCBI Taxonomy" id="1442368"/>
    <lineage>
        <taxon>Eukaryota</taxon>
        <taxon>Fungi</taxon>
        <taxon>Dikarya</taxon>
        <taxon>Ascomycota</taxon>
        <taxon>Pezizomycotina</taxon>
        <taxon>Eurotiomycetes</taxon>
        <taxon>Chaetothyriomycetidae</taxon>
        <taxon>Chaetothyriales</taxon>
        <taxon>Herpotrichiellaceae</taxon>
        <taxon>Fonsecaea</taxon>
    </lineage>
</organism>
<proteinExistence type="inferred from homology"/>
<evidence type="ECO:0000256" key="6">
    <source>
        <dbReference type="ARBA" id="ARBA00019988"/>
    </source>
</evidence>
<feature type="transmembrane region" description="Helical" evidence="16">
    <location>
        <begin position="442"/>
        <end position="463"/>
    </location>
</feature>
<dbReference type="OrthoDB" id="1483400at2759"/>
<reference evidence="17 18" key="1">
    <citation type="submission" date="2015-01" db="EMBL/GenBank/DDBJ databases">
        <title>The Genome Sequence of Fonsecaea pedrosoi CBS 271.37.</title>
        <authorList>
            <consortium name="The Broad Institute Genomics Platform"/>
            <person name="Cuomo C."/>
            <person name="de Hoog S."/>
            <person name="Gorbushina A."/>
            <person name="Stielow B."/>
            <person name="Teixiera M."/>
            <person name="Abouelleil A."/>
            <person name="Chapman S.B."/>
            <person name="Priest M."/>
            <person name="Young S.K."/>
            <person name="Wortman J."/>
            <person name="Nusbaum C."/>
            <person name="Birren B."/>
        </authorList>
    </citation>
    <scope>NUCLEOTIDE SEQUENCE [LARGE SCALE GENOMIC DNA]</scope>
    <source>
        <strain evidence="17 18">CBS 271.37</strain>
    </source>
</reference>
<gene>
    <name evidence="17" type="ORF">Z517_05951</name>
</gene>
<keyword evidence="7" id="KW-0328">Glycosyltransferase</keyword>
<feature type="transmembrane region" description="Helical" evidence="16">
    <location>
        <begin position="6"/>
        <end position="32"/>
    </location>
</feature>
<evidence type="ECO:0000256" key="16">
    <source>
        <dbReference type="SAM" id="Phobius"/>
    </source>
</evidence>
<dbReference type="GO" id="GO:0008120">
    <property type="term" value="F:ceramide glucosyltransferase activity"/>
    <property type="evidence" value="ECO:0007669"/>
    <property type="project" value="UniProtKB-EC"/>
</dbReference>
<dbReference type="EMBL" id="KN846972">
    <property type="protein sequence ID" value="KIW79339.1"/>
    <property type="molecule type" value="Genomic_DNA"/>
</dbReference>
<evidence type="ECO:0000256" key="3">
    <source>
        <dbReference type="ARBA" id="ARBA00004991"/>
    </source>
</evidence>
<dbReference type="RefSeq" id="XP_013283147.1">
    <property type="nucleotide sequence ID" value="XM_013427693.1"/>
</dbReference>
<dbReference type="PANTHER" id="PTHR12726:SF0">
    <property type="entry name" value="CERAMIDE GLUCOSYLTRANSFERASE"/>
    <property type="match status" value="1"/>
</dbReference>
<comment type="pathway">
    <text evidence="3">Sphingolipid metabolism.</text>
</comment>
<dbReference type="PROSITE" id="PS51257">
    <property type="entry name" value="PROKAR_LIPOPROTEIN"/>
    <property type="match status" value="1"/>
</dbReference>
<evidence type="ECO:0000313" key="17">
    <source>
        <dbReference type="EMBL" id="KIW79339.1"/>
    </source>
</evidence>
<sequence>MLKDHIAVICIAWYIFIACVCAIGYICLFLYYRQTPSQGAVLADESAKHHVPHVTVIRPCKGLEPYLYECLASTFRQDYPRDKIAVHFCVSSRNDPAYDIIERVVGDHPAHNARIFIEEEDDGLANGDEEESYYRRSLGPNPKIRNMSKAYRDAGERDLIWILDCNVWVGRGVCARMVDRLCGFTTEGHPPPTPYKLVHHLPISVDVDLRTDQAEGRVADSAFRSNSPSTPPQPANILTTASLSWLDQLKRSAGGRVEELFLSSSHAKMYVAINAVAVAPCILGKSTMFRRVHLDHLTAQKALEDARNTRSSGAKDHDEESRGPHHTRIGIDYFSHNICEDHLIGDLLWKSPVPAVPDLPKKMRNHGLVYGDLAIQPINSMSLQSYISRRVRWLRVRKFTVPVATLVEPGTESFLCSLMGAWGLTTFSGTKSWAGESWGRFWMWWCVSILCWLAVDWTVYLLLHSGRTIETSTPQPSSSPSPSPSPNSSNTNSSAAALETSEDGRFELPVFARPLSATVRSRRSFSAWLLAWLGRESLAFPIWAWAIWGGTTVTWRDRRFWVGFDMRVHEIRDAKRGSSSGKDKHRDASLMEKSDGHMTRINENVNANGNAKATNVNGTLRERRDPNRIVREQLQK</sequence>
<evidence type="ECO:0000313" key="18">
    <source>
        <dbReference type="Proteomes" id="UP000053029"/>
    </source>
</evidence>
<evidence type="ECO:0000256" key="13">
    <source>
        <dbReference type="ARBA" id="ARBA00031543"/>
    </source>
</evidence>
<evidence type="ECO:0000256" key="7">
    <source>
        <dbReference type="ARBA" id="ARBA00022676"/>
    </source>
</evidence>
<evidence type="ECO:0000256" key="10">
    <source>
        <dbReference type="ARBA" id="ARBA00022989"/>
    </source>
</evidence>
<dbReference type="AlphaFoldDB" id="A0A0D2H3V9"/>
<dbReference type="UniPathway" id="UPA00222"/>
<evidence type="ECO:0000256" key="11">
    <source>
        <dbReference type="ARBA" id="ARBA00023136"/>
    </source>
</evidence>
<comment type="similarity">
    <text evidence="4">Belongs to the glycosyltransferase 2 family.</text>
</comment>
<dbReference type="GO" id="GO:0006679">
    <property type="term" value="P:glucosylceramide biosynthetic process"/>
    <property type="evidence" value="ECO:0007669"/>
    <property type="project" value="TreeGrafter"/>
</dbReference>
<evidence type="ECO:0000256" key="4">
    <source>
        <dbReference type="ARBA" id="ARBA00006739"/>
    </source>
</evidence>
<keyword evidence="8" id="KW-0808">Transferase</keyword>
<dbReference type="GeneID" id="25305441"/>
<dbReference type="HOGENOM" id="CLU_030898_1_0_1"/>
<feature type="region of interest" description="Disordered" evidence="15">
    <location>
        <begin position="470"/>
        <end position="496"/>
    </location>
</feature>
<feature type="transmembrane region" description="Helical" evidence="16">
    <location>
        <begin position="399"/>
        <end position="422"/>
    </location>
</feature>
<dbReference type="SUPFAM" id="SSF53448">
    <property type="entry name" value="Nucleotide-diphospho-sugar transferases"/>
    <property type="match status" value="1"/>
</dbReference>
<dbReference type="VEuPathDB" id="FungiDB:Z517_05951"/>
<dbReference type="InterPro" id="IPR029044">
    <property type="entry name" value="Nucleotide-diphossugar_trans"/>
</dbReference>
<evidence type="ECO:0000256" key="14">
    <source>
        <dbReference type="ARBA" id="ARBA00032575"/>
    </source>
</evidence>
<dbReference type="Proteomes" id="UP000053029">
    <property type="component" value="Unassembled WGS sequence"/>
</dbReference>
<keyword evidence="18" id="KW-1185">Reference proteome</keyword>
<evidence type="ECO:0000256" key="1">
    <source>
        <dbReference type="ARBA" id="ARBA00004141"/>
    </source>
</evidence>
<evidence type="ECO:0000256" key="9">
    <source>
        <dbReference type="ARBA" id="ARBA00022692"/>
    </source>
</evidence>
<dbReference type="InterPro" id="IPR025993">
    <property type="entry name" value="Ceramide_glucosylTrfase"/>
</dbReference>
<evidence type="ECO:0000256" key="5">
    <source>
        <dbReference type="ARBA" id="ARBA00012699"/>
    </source>
</evidence>
<feature type="compositionally biased region" description="Basic and acidic residues" evidence="15">
    <location>
        <begin position="620"/>
        <end position="636"/>
    </location>
</feature>
<accession>A0A0D2H3V9</accession>
<feature type="compositionally biased region" description="Polar residues" evidence="15">
    <location>
        <begin position="601"/>
        <end position="618"/>
    </location>
</feature>
<evidence type="ECO:0000256" key="12">
    <source>
        <dbReference type="ARBA" id="ARBA00031017"/>
    </source>
</evidence>
<protein>
    <recommendedName>
        <fullName evidence="6">Ceramide glucosyltransferase</fullName>
        <ecNumber evidence="5">2.4.1.80</ecNumber>
    </recommendedName>
    <alternativeName>
        <fullName evidence="13">Glucosylceramide synthase</fullName>
    </alternativeName>
    <alternativeName>
        <fullName evidence="14">UDP-glucose ceramide glucosyltransferase</fullName>
    </alternativeName>
    <alternativeName>
        <fullName evidence="12">UDP-glucose:N-acylsphingosine D-glucosyltransferase</fullName>
    </alternativeName>
</protein>
<evidence type="ECO:0000256" key="2">
    <source>
        <dbReference type="ARBA" id="ARBA00004760"/>
    </source>
</evidence>
<comment type="pathway">
    <text evidence="2">Lipid metabolism; sphingolipid metabolism.</text>
</comment>
<comment type="subcellular location">
    <subcellularLocation>
        <location evidence="1">Membrane</location>
        <topology evidence="1">Multi-pass membrane protein</topology>
    </subcellularLocation>
</comment>
<feature type="region of interest" description="Disordered" evidence="15">
    <location>
        <begin position="575"/>
        <end position="636"/>
    </location>
</feature>